<dbReference type="EMBL" id="CAMXCT020005379">
    <property type="protein sequence ID" value="CAL1165564.1"/>
    <property type="molecule type" value="Genomic_DNA"/>
</dbReference>
<proteinExistence type="predicted"/>
<comment type="caution">
    <text evidence="2">The sequence shown here is derived from an EMBL/GenBank/DDBJ whole genome shotgun (WGS) entry which is preliminary data.</text>
</comment>
<dbReference type="AlphaFoldDB" id="A0A9P1DKW7"/>
<name>A0A9P1DKW7_9DINO</name>
<gene>
    <name evidence="2" type="ORF">C1SCF055_LOCUS37280</name>
</gene>
<feature type="signal peptide" evidence="1">
    <location>
        <begin position="1"/>
        <end position="16"/>
    </location>
</feature>
<organism evidence="2">
    <name type="scientific">Cladocopium goreaui</name>
    <dbReference type="NCBI Taxonomy" id="2562237"/>
    <lineage>
        <taxon>Eukaryota</taxon>
        <taxon>Sar</taxon>
        <taxon>Alveolata</taxon>
        <taxon>Dinophyceae</taxon>
        <taxon>Suessiales</taxon>
        <taxon>Symbiodiniaceae</taxon>
        <taxon>Cladocopium</taxon>
    </lineage>
</organism>
<sequence length="123" mass="13065">MVPMLIFLLLASPALGIRLDGSVGAVEVPKKGDKCECPGKNCCGDDSLVCDVKTRTCKPSLGSVCSTSYFFTECASKDTYNVSTECALSAAGYHRCCIKSGQPLALTTYTDECCWGKKGNVCK</sequence>
<keyword evidence="1" id="KW-0732">Signal</keyword>
<evidence type="ECO:0000256" key="1">
    <source>
        <dbReference type="SAM" id="SignalP"/>
    </source>
</evidence>
<evidence type="ECO:0000313" key="4">
    <source>
        <dbReference type="Proteomes" id="UP001152797"/>
    </source>
</evidence>
<dbReference type="Proteomes" id="UP001152797">
    <property type="component" value="Unassembled WGS sequence"/>
</dbReference>
<reference evidence="3" key="2">
    <citation type="submission" date="2024-04" db="EMBL/GenBank/DDBJ databases">
        <authorList>
            <person name="Chen Y."/>
            <person name="Shah S."/>
            <person name="Dougan E. K."/>
            <person name="Thang M."/>
            <person name="Chan C."/>
        </authorList>
    </citation>
    <scope>NUCLEOTIDE SEQUENCE [LARGE SCALE GENOMIC DNA]</scope>
</reference>
<reference evidence="2" key="1">
    <citation type="submission" date="2022-10" db="EMBL/GenBank/DDBJ databases">
        <authorList>
            <person name="Chen Y."/>
            <person name="Dougan E. K."/>
            <person name="Chan C."/>
            <person name="Rhodes N."/>
            <person name="Thang M."/>
        </authorList>
    </citation>
    <scope>NUCLEOTIDE SEQUENCE</scope>
</reference>
<evidence type="ECO:0000313" key="3">
    <source>
        <dbReference type="EMBL" id="CAL1165564.1"/>
    </source>
</evidence>
<evidence type="ECO:0000313" key="2">
    <source>
        <dbReference type="EMBL" id="CAI4012189.1"/>
    </source>
</evidence>
<dbReference type="EMBL" id="CAMXCT010005379">
    <property type="protein sequence ID" value="CAI4012189.1"/>
    <property type="molecule type" value="Genomic_DNA"/>
</dbReference>
<keyword evidence="4" id="KW-1185">Reference proteome</keyword>
<feature type="chain" id="PRO_5043271518" evidence="1">
    <location>
        <begin position="17"/>
        <end position="123"/>
    </location>
</feature>
<accession>A0A9P1DKW7</accession>
<protein>
    <submittedName>
        <fullName evidence="2">Uncharacterized protein</fullName>
    </submittedName>
</protein>
<dbReference type="EMBL" id="CAMXCT030005379">
    <property type="protein sequence ID" value="CAL4799501.1"/>
    <property type="molecule type" value="Genomic_DNA"/>
</dbReference>